<dbReference type="AlphaFoldDB" id="A0A0K9PE90"/>
<keyword evidence="2" id="KW-0812">Transmembrane</keyword>
<feature type="region of interest" description="Disordered" evidence="1">
    <location>
        <begin position="254"/>
        <end position="277"/>
    </location>
</feature>
<sequence>MARKRISAAVGEETLESDAALELTLLGIDAVVPSAAISTLSWWKSTKYYAVAWIDPNTKQSVGPINSDTKKNKSITKSKIKCMRKLYFPIYPGTLGTTDSSSIITVQIVSHNRLPFQKGRLIGTAFLPLSSVKMSAETFALPVKWGSGVVHGSLSVSVRVLWDLGCCSDRVTMDNSDTTDISEFDAECESEVFGSSESDYYVVPTAPPVTEIIGSSESIWSCDAVPPTASPRSDIIDGSESMWGGGVLEPVVPTSSSSSMHAAEHDPVGSISTSAVPGDEGKDRNFLTGLILGVFVATVTVVLCRSWRIKTLAPIRK</sequence>
<dbReference type="STRING" id="29655.A0A0K9PE90"/>
<evidence type="ECO:0000313" key="3">
    <source>
        <dbReference type="EMBL" id="KMZ67274.1"/>
    </source>
</evidence>
<keyword evidence="2" id="KW-1133">Transmembrane helix</keyword>
<evidence type="ECO:0000256" key="2">
    <source>
        <dbReference type="SAM" id="Phobius"/>
    </source>
</evidence>
<evidence type="ECO:0000256" key="1">
    <source>
        <dbReference type="SAM" id="MobiDB-lite"/>
    </source>
</evidence>
<evidence type="ECO:0000313" key="4">
    <source>
        <dbReference type="Proteomes" id="UP000036987"/>
    </source>
</evidence>
<keyword evidence="4" id="KW-1185">Reference proteome</keyword>
<feature type="transmembrane region" description="Helical" evidence="2">
    <location>
        <begin position="286"/>
        <end position="307"/>
    </location>
</feature>
<organism evidence="3 4">
    <name type="scientific">Zostera marina</name>
    <name type="common">Eelgrass</name>
    <dbReference type="NCBI Taxonomy" id="29655"/>
    <lineage>
        <taxon>Eukaryota</taxon>
        <taxon>Viridiplantae</taxon>
        <taxon>Streptophyta</taxon>
        <taxon>Embryophyta</taxon>
        <taxon>Tracheophyta</taxon>
        <taxon>Spermatophyta</taxon>
        <taxon>Magnoliopsida</taxon>
        <taxon>Liliopsida</taxon>
        <taxon>Zosteraceae</taxon>
        <taxon>Zostera</taxon>
    </lineage>
</organism>
<accession>A0A0K9PE90</accession>
<dbReference type="EMBL" id="LFYR01000915">
    <property type="protein sequence ID" value="KMZ67274.1"/>
    <property type="molecule type" value="Genomic_DNA"/>
</dbReference>
<keyword evidence="2" id="KW-0472">Membrane</keyword>
<dbReference type="Proteomes" id="UP000036987">
    <property type="component" value="Unassembled WGS sequence"/>
</dbReference>
<proteinExistence type="predicted"/>
<dbReference type="OrthoDB" id="761837at2759"/>
<reference evidence="4" key="1">
    <citation type="journal article" date="2016" name="Nature">
        <title>The genome of the seagrass Zostera marina reveals angiosperm adaptation to the sea.</title>
        <authorList>
            <person name="Olsen J.L."/>
            <person name="Rouze P."/>
            <person name="Verhelst B."/>
            <person name="Lin Y.-C."/>
            <person name="Bayer T."/>
            <person name="Collen J."/>
            <person name="Dattolo E."/>
            <person name="De Paoli E."/>
            <person name="Dittami S."/>
            <person name="Maumus F."/>
            <person name="Michel G."/>
            <person name="Kersting A."/>
            <person name="Lauritano C."/>
            <person name="Lohaus R."/>
            <person name="Toepel M."/>
            <person name="Tonon T."/>
            <person name="Vanneste K."/>
            <person name="Amirebrahimi M."/>
            <person name="Brakel J."/>
            <person name="Bostroem C."/>
            <person name="Chovatia M."/>
            <person name="Grimwood J."/>
            <person name="Jenkins J.W."/>
            <person name="Jueterbock A."/>
            <person name="Mraz A."/>
            <person name="Stam W.T."/>
            <person name="Tice H."/>
            <person name="Bornberg-Bauer E."/>
            <person name="Green P.J."/>
            <person name="Pearson G.A."/>
            <person name="Procaccini G."/>
            <person name="Duarte C.M."/>
            <person name="Schmutz J."/>
            <person name="Reusch T.B.H."/>
            <person name="Van de Peer Y."/>
        </authorList>
    </citation>
    <scope>NUCLEOTIDE SEQUENCE [LARGE SCALE GENOMIC DNA]</scope>
    <source>
        <strain evidence="4">cv. Finnish</strain>
    </source>
</reference>
<protein>
    <submittedName>
        <fullName evidence="3">Uncharacterized protein</fullName>
    </submittedName>
</protein>
<name>A0A0K9PE90_ZOSMR</name>
<gene>
    <name evidence="3" type="ORF">ZOSMA_26G00220</name>
</gene>
<comment type="caution">
    <text evidence="3">The sequence shown here is derived from an EMBL/GenBank/DDBJ whole genome shotgun (WGS) entry which is preliminary data.</text>
</comment>